<name>E6K4P3_9BACT</name>
<dbReference type="HOGENOM" id="CLU_3028446_0_0_10"/>
<accession>E6K4P3</accession>
<dbReference type="Proteomes" id="UP000003112">
    <property type="component" value="Unassembled WGS sequence"/>
</dbReference>
<dbReference type="EMBL" id="AEPD01000012">
    <property type="protein sequence ID" value="EFU31461.1"/>
    <property type="molecule type" value="Genomic_DNA"/>
</dbReference>
<dbReference type="AlphaFoldDB" id="E6K4P3"/>
<protein>
    <submittedName>
        <fullName evidence="2">Uncharacterized protein</fullName>
    </submittedName>
</protein>
<comment type="caution">
    <text evidence="2">The sequence shown here is derived from an EMBL/GenBank/DDBJ whole genome shotgun (WGS) entry which is preliminary data.</text>
</comment>
<sequence length="55" mass="6115">MSLALFPTSGHARQSLPENESGFLKPEKRPVGATMIENFFTTISHEVTVFYISSL</sequence>
<reference evidence="2 3" key="1">
    <citation type="submission" date="2010-10" db="EMBL/GenBank/DDBJ databases">
        <authorList>
            <person name="Muzny D."/>
            <person name="Qin X."/>
            <person name="Deng J."/>
            <person name="Jiang H."/>
            <person name="Liu Y."/>
            <person name="Qu J."/>
            <person name="Song X.-Z."/>
            <person name="Zhang L."/>
            <person name="Thornton R."/>
            <person name="Coyle M."/>
            <person name="Francisco L."/>
            <person name="Jackson L."/>
            <person name="Javaid M."/>
            <person name="Korchina V."/>
            <person name="Kovar C."/>
            <person name="Mata R."/>
            <person name="Mathew T."/>
            <person name="Ngo R."/>
            <person name="Nguyen L."/>
            <person name="Nguyen N."/>
            <person name="Okwuonu G."/>
            <person name="Ongeri F."/>
            <person name="Pham C."/>
            <person name="Simmons D."/>
            <person name="Wilczek-Boney K."/>
            <person name="Hale W."/>
            <person name="Jakkamsetti A."/>
            <person name="Pham P."/>
            <person name="Ruth R."/>
            <person name="San Lucas F."/>
            <person name="Warren J."/>
            <person name="Zhang J."/>
            <person name="Zhao Z."/>
            <person name="Zhou C."/>
            <person name="Zhu D."/>
            <person name="Lee S."/>
            <person name="Bess C."/>
            <person name="Blankenburg K."/>
            <person name="Forbes L."/>
            <person name="Fu Q."/>
            <person name="Gubbala S."/>
            <person name="Hirani K."/>
            <person name="Jayaseelan J.C."/>
            <person name="Lara F."/>
            <person name="Munidasa M."/>
            <person name="Palculict T."/>
            <person name="Patil S."/>
            <person name="Pu L.-L."/>
            <person name="Saada N."/>
            <person name="Tang L."/>
            <person name="Weissenberger G."/>
            <person name="Zhu Y."/>
            <person name="Hemphill L."/>
            <person name="Shang Y."/>
            <person name="Youmans B."/>
            <person name="Ayvaz T."/>
            <person name="Ross M."/>
            <person name="Santibanez J."/>
            <person name="Aqrawi P."/>
            <person name="Gross S."/>
            <person name="Joshi V."/>
            <person name="Fowler G."/>
            <person name="Nazareth L."/>
            <person name="Reid J."/>
            <person name="Worley K."/>
            <person name="Petrosino J."/>
            <person name="Highlander S."/>
            <person name="Gibbs R."/>
        </authorList>
    </citation>
    <scope>NUCLEOTIDE SEQUENCE [LARGE SCALE GENOMIC DNA]</scope>
    <source>
        <strain evidence="2 3">ATCC 33574</strain>
    </source>
</reference>
<proteinExistence type="predicted"/>
<organism evidence="2 3">
    <name type="scientific">Segatella buccae ATCC 33574</name>
    <dbReference type="NCBI Taxonomy" id="873513"/>
    <lineage>
        <taxon>Bacteria</taxon>
        <taxon>Pseudomonadati</taxon>
        <taxon>Bacteroidota</taxon>
        <taxon>Bacteroidia</taxon>
        <taxon>Bacteroidales</taxon>
        <taxon>Prevotellaceae</taxon>
        <taxon>Segatella</taxon>
    </lineage>
</organism>
<evidence type="ECO:0000313" key="2">
    <source>
        <dbReference type="EMBL" id="EFU31461.1"/>
    </source>
</evidence>
<evidence type="ECO:0000256" key="1">
    <source>
        <dbReference type="SAM" id="MobiDB-lite"/>
    </source>
</evidence>
<feature type="region of interest" description="Disordered" evidence="1">
    <location>
        <begin position="1"/>
        <end position="25"/>
    </location>
</feature>
<keyword evidence="3" id="KW-1185">Reference proteome</keyword>
<evidence type="ECO:0000313" key="3">
    <source>
        <dbReference type="Proteomes" id="UP000003112"/>
    </source>
</evidence>
<gene>
    <name evidence="2" type="ORF">HMPREF6485_0576</name>
</gene>